<dbReference type="AlphaFoldDB" id="A0A1H8VM65"/>
<evidence type="ECO:0000313" key="2">
    <source>
        <dbReference type="EMBL" id="SEP16535.1"/>
    </source>
</evidence>
<sequence>MSKTSKTSHYDGSGNKTEVSRTENSDGSSKTVVRENPDPIFKGGVTSITKTDSNGNSTTKNY</sequence>
<gene>
    <name evidence="2" type="ORF">SAMN04490248_13110</name>
</gene>
<evidence type="ECO:0008006" key="4">
    <source>
        <dbReference type="Google" id="ProtNLM"/>
    </source>
</evidence>
<accession>A0A1H8VM65</accession>
<evidence type="ECO:0000256" key="1">
    <source>
        <dbReference type="SAM" id="MobiDB-lite"/>
    </source>
</evidence>
<feature type="region of interest" description="Disordered" evidence="1">
    <location>
        <begin position="1"/>
        <end position="62"/>
    </location>
</feature>
<name>A0A1H8VM65_9RHOB</name>
<protein>
    <recommendedName>
        <fullName evidence="4">YD repeat-containing protein</fullName>
    </recommendedName>
</protein>
<dbReference type="EMBL" id="FODS01000031">
    <property type="protein sequence ID" value="SEP16535.1"/>
    <property type="molecule type" value="Genomic_DNA"/>
</dbReference>
<reference evidence="2 3" key="1">
    <citation type="submission" date="2016-10" db="EMBL/GenBank/DDBJ databases">
        <authorList>
            <person name="de Groot N.N."/>
        </authorList>
    </citation>
    <scope>NUCLEOTIDE SEQUENCE [LARGE SCALE GENOMIC DNA]</scope>
    <source>
        <strain evidence="2 3">DSM 27842</strain>
    </source>
</reference>
<dbReference type="Proteomes" id="UP000198893">
    <property type="component" value="Unassembled WGS sequence"/>
</dbReference>
<proteinExistence type="predicted"/>
<organism evidence="2 3">
    <name type="scientific">Salinihabitans flavidus</name>
    <dbReference type="NCBI Taxonomy" id="569882"/>
    <lineage>
        <taxon>Bacteria</taxon>
        <taxon>Pseudomonadati</taxon>
        <taxon>Pseudomonadota</taxon>
        <taxon>Alphaproteobacteria</taxon>
        <taxon>Rhodobacterales</taxon>
        <taxon>Roseobacteraceae</taxon>
        <taxon>Salinihabitans</taxon>
    </lineage>
</organism>
<evidence type="ECO:0000313" key="3">
    <source>
        <dbReference type="Proteomes" id="UP000198893"/>
    </source>
</evidence>
<keyword evidence="3" id="KW-1185">Reference proteome</keyword>
<feature type="compositionally biased region" description="Polar residues" evidence="1">
    <location>
        <begin position="46"/>
        <end position="62"/>
    </location>
</feature>